<dbReference type="SUPFAM" id="SSF57196">
    <property type="entry name" value="EGF/Laminin"/>
    <property type="match status" value="1"/>
</dbReference>
<dbReference type="InterPro" id="IPR018097">
    <property type="entry name" value="EGF_Ca-bd_CS"/>
</dbReference>
<keyword evidence="4 14" id="KW-0245">EGF-like domain</keyword>
<feature type="disulfide bond" evidence="14">
    <location>
        <begin position="361"/>
        <end position="371"/>
    </location>
</feature>
<dbReference type="EMBL" id="DS469509">
    <property type="protein sequence ID" value="EDO49499.1"/>
    <property type="molecule type" value="Genomic_DNA"/>
</dbReference>
<dbReference type="SUPFAM" id="SSF57424">
    <property type="entry name" value="LDL receptor-like module"/>
    <property type="match status" value="6"/>
</dbReference>
<evidence type="ECO:0000256" key="12">
    <source>
        <dbReference type="ARBA" id="ARBA00023170"/>
    </source>
</evidence>
<dbReference type="InterPro" id="IPR051221">
    <property type="entry name" value="LDLR-related"/>
</dbReference>
<evidence type="ECO:0000256" key="11">
    <source>
        <dbReference type="ARBA" id="ARBA00023157"/>
    </source>
</evidence>
<proteinExistence type="inferred from homology"/>
<dbReference type="SUPFAM" id="SSF57184">
    <property type="entry name" value="Growth factor receptor domain"/>
    <property type="match status" value="1"/>
</dbReference>
<dbReference type="OMA" id="TNWCTER"/>
<feature type="disulfide bond" evidence="15">
    <location>
        <begin position="169"/>
        <end position="187"/>
    </location>
</feature>
<keyword evidence="12" id="KW-0675">Receptor</keyword>
<feature type="disulfide bond" evidence="15">
    <location>
        <begin position="63"/>
        <end position="78"/>
    </location>
</feature>
<dbReference type="PROSITE" id="PS00010">
    <property type="entry name" value="ASX_HYDROXYL"/>
    <property type="match status" value="1"/>
</dbReference>
<dbReference type="PROSITE" id="PS50068">
    <property type="entry name" value="LDLRA_2"/>
    <property type="match status" value="7"/>
</dbReference>
<dbReference type="InterPro" id="IPR000152">
    <property type="entry name" value="EGF-type_Asp/Asn_hydroxyl_site"/>
</dbReference>
<feature type="domain" description="EGF-like" evidence="18">
    <location>
        <begin position="357"/>
        <end position="392"/>
    </location>
</feature>
<dbReference type="AlphaFoldDB" id="A7RGB1"/>
<dbReference type="SMART" id="SM00192">
    <property type="entry name" value="LDLa"/>
    <property type="match status" value="7"/>
</dbReference>
<dbReference type="SMART" id="SM00135">
    <property type="entry name" value="LY"/>
    <property type="match status" value="6"/>
</dbReference>
<evidence type="ECO:0000256" key="8">
    <source>
        <dbReference type="ARBA" id="ARBA00022737"/>
    </source>
</evidence>
<evidence type="ECO:0000256" key="10">
    <source>
        <dbReference type="ARBA" id="ARBA00023136"/>
    </source>
</evidence>
<keyword evidence="13" id="KW-0325">Glycoprotein</keyword>
<dbReference type="CDD" id="cd00054">
    <property type="entry name" value="EGF_CA"/>
    <property type="match status" value="1"/>
</dbReference>
<dbReference type="Gene3D" id="4.10.400.10">
    <property type="entry name" value="Low-density Lipoprotein Receptor"/>
    <property type="match status" value="7"/>
</dbReference>
<keyword evidence="11 14" id="KW-1015">Disulfide bond</keyword>
<feature type="disulfide bond" evidence="15">
    <location>
        <begin position="208"/>
        <end position="226"/>
    </location>
</feature>
<feature type="disulfide bond" evidence="15">
    <location>
        <begin position="201"/>
        <end position="213"/>
    </location>
</feature>
<dbReference type="Pfam" id="PF07645">
    <property type="entry name" value="EGF_CA"/>
    <property type="match status" value="1"/>
</dbReference>
<dbReference type="Pfam" id="PF00058">
    <property type="entry name" value="Ldl_recept_b"/>
    <property type="match status" value="2"/>
</dbReference>
<feature type="repeat" description="LDL-receptor class B" evidence="16">
    <location>
        <begin position="574"/>
        <end position="617"/>
    </location>
</feature>
<dbReference type="SUPFAM" id="SSF63825">
    <property type="entry name" value="YWTD domain"/>
    <property type="match status" value="1"/>
</dbReference>
<dbReference type="eggNOG" id="KOG1215">
    <property type="taxonomic scope" value="Eukaryota"/>
</dbReference>
<evidence type="ECO:0000256" key="9">
    <source>
        <dbReference type="ARBA" id="ARBA00022989"/>
    </source>
</evidence>
<evidence type="ECO:0000256" key="3">
    <source>
        <dbReference type="ARBA" id="ARBA00006373"/>
    </source>
</evidence>
<feature type="transmembrane region" description="Helical" evidence="17">
    <location>
        <begin position="12"/>
        <end position="30"/>
    </location>
</feature>
<dbReference type="PhylomeDB" id="A7RGB1"/>
<dbReference type="InterPro" id="IPR011042">
    <property type="entry name" value="6-blade_b-propeller_TolB-like"/>
</dbReference>
<accession>A7RGB1</accession>
<dbReference type="PANTHER" id="PTHR22722:SF14">
    <property type="entry name" value="MEGALIN, ISOFORM A"/>
    <property type="match status" value="1"/>
</dbReference>
<dbReference type="InterPro" id="IPR049883">
    <property type="entry name" value="NOTCH1_EGF-like"/>
</dbReference>
<dbReference type="InterPro" id="IPR036055">
    <property type="entry name" value="LDL_receptor-like_sf"/>
</dbReference>
<dbReference type="FunFam" id="4.10.400.10:FF:000011">
    <property type="entry name" value="Low-density lipoprotein receptor-related protein 1"/>
    <property type="match status" value="2"/>
</dbReference>
<dbReference type="GO" id="GO:0005509">
    <property type="term" value="F:calcium ion binding"/>
    <property type="evidence" value="ECO:0007669"/>
    <property type="project" value="InterPro"/>
</dbReference>
<feature type="repeat" description="LDL-receptor class B" evidence="16">
    <location>
        <begin position="442"/>
        <end position="487"/>
    </location>
</feature>
<evidence type="ECO:0000256" key="13">
    <source>
        <dbReference type="ARBA" id="ARBA00023180"/>
    </source>
</evidence>
<evidence type="ECO:0000256" key="17">
    <source>
        <dbReference type="SAM" id="Phobius"/>
    </source>
</evidence>
<dbReference type="SMART" id="SM00181">
    <property type="entry name" value="EGF"/>
    <property type="match status" value="6"/>
</dbReference>
<dbReference type="InterPro" id="IPR002172">
    <property type="entry name" value="LDrepeatLR_classA_rpt"/>
</dbReference>
<protein>
    <recommendedName>
        <fullName evidence="18">EGF-like domain-containing protein</fullName>
    </recommendedName>
</protein>
<dbReference type="GO" id="GO:0016020">
    <property type="term" value="C:membrane"/>
    <property type="evidence" value="ECO:0007669"/>
    <property type="project" value="UniProtKB-SubCell"/>
</dbReference>
<keyword evidence="8" id="KW-0677">Repeat</keyword>
<keyword evidence="10 17" id="KW-0472">Membrane</keyword>
<dbReference type="InterPro" id="IPR001881">
    <property type="entry name" value="EGF-like_Ca-bd_dom"/>
</dbReference>
<dbReference type="InterPro" id="IPR023415">
    <property type="entry name" value="LDLR_class-A_CS"/>
</dbReference>
<dbReference type="PROSITE" id="PS51120">
    <property type="entry name" value="LDLRB"/>
    <property type="match status" value="4"/>
</dbReference>
<evidence type="ECO:0000256" key="15">
    <source>
        <dbReference type="PROSITE-ProRule" id="PRU00124"/>
    </source>
</evidence>
<organism evidence="19 20">
    <name type="scientific">Nematostella vectensis</name>
    <name type="common">Starlet sea anemone</name>
    <dbReference type="NCBI Taxonomy" id="45351"/>
    <lineage>
        <taxon>Eukaryota</taxon>
        <taxon>Metazoa</taxon>
        <taxon>Cnidaria</taxon>
        <taxon>Anthozoa</taxon>
        <taxon>Hexacorallia</taxon>
        <taxon>Actiniaria</taxon>
        <taxon>Edwardsiidae</taxon>
        <taxon>Nematostella</taxon>
    </lineage>
</organism>
<evidence type="ECO:0000256" key="1">
    <source>
        <dbReference type="ARBA" id="ARBA00004167"/>
    </source>
</evidence>
<evidence type="ECO:0000256" key="2">
    <source>
        <dbReference type="ARBA" id="ARBA00004308"/>
    </source>
</evidence>
<dbReference type="STRING" id="45351.A7RGB1"/>
<dbReference type="Proteomes" id="UP000001593">
    <property type="component" value="Unassembled WGS sequence"/>
</dbReference>
<comment type="subcellular location">
    <subcellularLocation>
        <location evidence="2">Endomembrane system</location>
    </subcellularLocation>
    <subcellularLocation>
        <location evidence="1">Membrane</location>
        <topology evidence="1">Single-pass membrane protein</topology>
    </subcellularLocation>
</comment>
<evidence type="ECO:0000256" key="4">
    <source>
        <dbReference type="ARBA" id="ARBA00022536"/>
    </source>
</evidence>
<evidence type="ECO:0000256" key="6">
    <source>
        <dbReference type="ARBA" id="ARBA00022692"/>
    </source>
</evidence>
<feature type="disulfide bond" evidence="15">
    <location>
        <begin position="142"/>
        <end position="157"/>
    </location>
</feature>
<feature type="repeat" description="LDL-receptor class B" evidence="16">
    <location>
        <begin position="488"/>
        <end position="530"/>
    </location>
</feature>
<keyword evidence="20" id="KW-1185">Reference proteome</keyword>
<dbReference type="PROSITE" id="PS50026">
    <property type="entry name" value="EGF_3"/>
    <property type="match status" value="1"/>
</dbReference>
<comment type="caution">
    <text evidence="14">Lacks conserved residue(s) required for the propagation of feature annotation.</text>
</comment>
<dbReference type="Pfam" id="PF00057">
    <property type="entry name" value="Ldl_recept_a"/>
    <property type="match status" value="7"/>
</dbReference>
<feature type="disulfide bond" evidence="15">
    <location>
        <begin position="249"/>
        <end position="267"/>
    </location>
</feature>
<evidence type="ECO:0000259" key="18">
    <source>
        <dbReference type="PROSITE" id="PS50026"/>
    </source>
</evidence>
<feature type="disulfide bond" evidence="15">
    <location>
        <begin position="261"/>
        <end position="276"/>
    </location>
</feature>
<dbReference type="FunFam" id="2.10.25.10:FF:000038">
    <property type="entry name" value="Fibrillin 2"/>
    <property type="match status" value="1"/>
</dbReference>
<evidence type="ECO:0000256" key="5">
    <source>
        <dbReference type="ARBA" id="ARBA00022583"/>
    </source>
</evidence>
<feature type="disulfide bond" evidence="15">
    <location>
        <begin position="162"/>
        <end position="174"/>
    </location>
</feature>
<dbReference type="PROSITE" id="PS01209">
    <property type="entry name" value="LDLRA_1"/>
    <property type="match status" value="2"/>
</dbReference>
<dbReference type="InterPro" id="IPR000742">
    <property type="entry name" value="EGF"/>
</dbReference>
<dbReference type="Gene3D" id="2.10.25.10">
    <property type="entry name" value="Laminin"/>
    <property type="match status" value="2"/>
</dbReference>
<evidence type="ECO:0000256" key="14">
    <source>
        <dbReference type="PROSITE-ProRule" id="PRU00076"/>
    </source>
</evidence>
<dbReference type="FunFam" id="4.10.400.10:FF:000045">
    <property type="entry name" value="Low-density lipoprotein receptor-related protein 2"/>
    <property type="match status" value="2"/>
</dbReference>
<dbReference type="HOGENOM" id="CLU_008163_2_0_1"/>
<dbReference type="InterPro" id="IPR009030">
    <property type="entry name" value="Growth_fac_rcpt_cys_sf"/>
</dbReference>
<feature type="disulfide bond" evidence="15">
    <location>
        <begin position="181"/>
        <end position="196"/>
    </location>
</feature>
<evidence type="ECO:0000313" key="20">
    <source>
        <dbReference type="Proteomes" id="UP000001593"/>
    </source>
</evidence>
<dbReference type="InParanoid" id="A7RGB1"/>
<dbReference type="GO" id="GO:0006897">
    <property type="term" value="P:endocytosis"/>
    <property type="evidence" value="ECO:0007669"/>
    <property type="project" value="UniProtKB-KW"/>
</dbReference>
<evidence type="ECO:0000256" key="16">
    <source>
        <dbReference type="PROSITE-ProRule" id="PRU00461"/>
    </source>
</evidence>
<dbReference type="PRINTS" id="PR00261">
    <property type="entry name" value="LDLRECEPTOR"/>
</dbReference>
<dbReference type="GO" id="GO:0012505">
    <property type="term" value="C:endomembrane system"/>
    <property type="evidence" value="ECO:0007669"/>
    <property type="project" value="UniProtKB-SubCell"/>
</dbReference>
<evidence type="ECO:0000256" key="7">
    <source>
        <dbReference type="ARBA" id="ARBA00022729"/>
    </source>
</evidence>
<keyword evidence="5" id="KW-0254">Endocytosis</keyword>
<keyword evidence="6 17" id="KW-0812">Transmembrane</keyword>
<keyword evidence="7" id="KW-0732">Signal</keyword>
<feature type="non-terminal residue" evidence="19">
    <location>
        <position position="1"/>
    </location>
</feature>
<dbReference type="CDD" id="cd00112">
    <property type="entry name" value="LDLa"/>
    <property type="match status" value="7"/>
</dbReference>
<keyword evidence="9 17" id="KW-1133">Transmembrane helix</keyword>
<dbReference type="SMART" id="SM00179">
    <property type="entry name" value="EGF_CA"/>
    <property type="match status" value="2"/>
</dbReference>
<name>A7RGB1_NEMVE</name>
<comment type="similarity">
    <text evidence="3">Belongs to the EGF domain peptide family.</text>
</comment>
<sequence>MRVSAYWTGKGSIVLVVYSLVFLIVAWNHYHVHAKILQQAKNCGSRHFKCVSDGKCIPKSWRCDGEMDCPDSSDEEGCVNRTCSSKEFNCNNQCVPLSWKCDGEKDCRPGGFDEEGCEPVTCASTYFLCPNSSHCIPRRWLCDGLAECEDGSDEKNCQKFTCAPDKFACASGGCIASRWVCDGDNDCGDNSDELNCTRLTCPPTKFLCANGMCIPKSAVCDGENDCGDMSDEPSNCSAHICDPKLEFQCANGRCINKKWRCDGMKDCADGSDESTCGEGTCRPDEWHCIGTSRCIPLSRVCDGTNDCGDNYDEGSHCLDLDCKKKNCSQRCVQTPRGGECRCFPGYTISKDLITCKDINECSSIGRCDHFCYNTPGSYKCACDEGYVLERPHTCKPVGPYKPWLIFSNCKDIRQVSLDGTQYDLLIRNLTRAISVDFDWLEKKVYWTDVRENAIYRQNYTWASSSFATTVIRTGLAMPVGLAVDWVGRNLYFVESSVRRIYVSKLDGSMRTSLITTDLSKPRGIAVDPRVGYLFWTDWEAHRIERANMDGSSRVILAKTNVYWANTLTLDYTLQTVYWVEAHLDYIGAMSYDGLKRREVRHNGDIIHPFGIAIYRNELFFSDWVRHAIISINKFTGNGTTKLVSNLEVPMGLQILHPSRQPAMPNPCSPSNCGCQQLCLVTVESGCTCRCQTGYQLAPDQKSCVEIDTFLLYARRTEISAVHLNKSDTSDPIPPILELGNAVGLDFDARERKIYFTDVIRDTISRVGMDG</sequence>
<dbReference type="InterPro" id="IPR000033">
    <property type="entry name" value="LDLR_classB_rpt"/>
</dbReference>
<reference evidence="19 20" key="1">
    <citation type="journal article" date="2007" name="Science">
        <title>Sea anemone genome reveals ancestral eumetazoan gene repertoire and genomic organization.</title>
        <authorList>
            <person name="Putnam N.H."/>
            <person name="Srivastava M."/>
            <person name="Hellsten U."/>
            <person name="Dirks B."/>
            <person name="Chapman J."/>
            <person name="Salamov A."/>
            <person name="Terry A."/>
            <person name="Shapiro H."/>
            <person name="Lindquist E."/>
            <person name="Kapitonov V.V."/>
            <person name="Jurka J."/>
            <person name="Genikhovich G."/>
            <person name="Grigoriev I.V."/>
            <person name="Lucas S.M."/>
            <person name="Steele R.E."/>
            <person name="Finnerty J.R."/>
            <person name="Technau U."/>
            <person name="Martindale M.Q."/>
            <person name="Rokhsar D.S."/>
        </authorList>
    </citation>
    <scope>NUCLEOTIDE SEQUENCE [LARGE SCALE GENOMIC DNA]</scope>
    <source>
        <strain evidence="20">CH2 X CH6</strain>
    </source>
</reference>
<evidence type="ECO:0000313" key="19">
    <source>
        <dbReference type="EMBL" id="EDO49499.1"/>
    </source>
</evidence>
<feature type="repeat" description="LDL-receptor class B" evidence="16">
    <location>
        <begin position="531"/>
        <end position="573"/>
    </location>
</feature>
<dbReference type="PANTHER" id="PTHR22722">
    <property type="entry name" value="LOW-DENSITY LIPOPROTEIN RECEPTOR-RELATED PROTEIN 2-RELATED"/>
    <property type="match status" value="1"/>
</dbReference>
<dbReference type="PROSITE" id="PS01187">
    <property type="entry name" value="EGF_CA"/>
    <property type="match status" value="1"/>
</dbReference>
<dbReference type="Gene3D" id="2.120.10.30">
    <property type="entry name" value="TolB, C-terminal domain"/>
    <property type="match status" value="2"/>
</dbReference>
<dbReference type="FunFam" id="2.120.10.30:FF:000241">
    <property type="entry name" value="Low-density lipoprotein receptor-related protein 6"/>
    <property type="match status" value="1"/>
</dbReference>
<gene>
    <name evidence="19" type="ORF">NEMVEDRAFT_v1g177505</name>
</gene>